<protein>
    <recommendedName>
        <fullName evidence="4">Lipoprotein</fullName>
    </recommendedName>
</protein>
<keyword evidence="1" id="KW-0732">Signal</keyword>
<dbReference type="RefSeq" id="WP_140511686.1">
    <property type="nucleotide sequence ID" value="NZ_RCZH01000024.1"/>
</dbReference>
<dbReference type="AlphaFoldDB" id="A0A502E520"/>
<dbReference type="EMBL" id="RCZH01000024">
    <property type="protein sequence ID" value="TPG32597.1"/>
    <property type="molecule type" value="Genomic_DNA"/>
</dbReference>
<gene>
    <name evidence="2" type="ORF">EAH81_25255</name>
</gene>
<evidence type="ECO:0008006" key="4">
    <source>
        <dbReference type="Google" id="ProtNLM"/>
    </source>
</evidence>
<comment type="caution">
    <text evidence="2">The sequence shown here is derived from an EMBL/GenBank/DDBJ whole genome shotgun (WGS) entry which is preliminary data.</text>
</comment>
<accession>A0A502E520</accession>
<evidence type="ECO:0000313" key="2">
    <source>
        <dbReference type="EMBL" id="TPG32597.1"/>
    </source>
</evidence>
<proteinExistence type="predicted"/>
<dbReference type="PROSITE" id="PS51257">
    <property type="entry name" value="PROKAR_LIPOPROTEIN"/>
    <property type="match status" value="1"/>
</dbReference>
<keyword evidence="3" id="KW-1185">Reference proteome</keyword>
<organism evidence="2 3">
    <name type="scientific">Flavobacterium pectinovorum</name>
    <dbReference type="NCBI Taxonomy" id="29533"/>
    <lineage>
        <taxon>Bacteria</taxon>
        <taxon>Pseudomonadati</taxon>
        <taxon>Bacteroidota</taxon>
        <taxon>Flavobacteriia</taxon>
        <taxon>Flavobacteriales</taxon>
        <taxon>Flavobacteriaceae</taxon>
        <taxon>Flavobacterium</taxon>
    </lineage>
</organism>
<dbReference type="OrthoDB" id="9764804at2"/>
<name>A0A502E520_9FLAO</name>
<sequence length="103" mass="11528">MKKFICFFILALGIISCSSEQSTNSPANFEFTTEYSATIMVGGAVGITEKTFKVGDTYKGIDKGEKTIRIRIAEHSKLNENCPNSFCYQEFLDVPRELLKSTK</sequence>
<feature type="chain" id="PRO_5021303172" description="Lipoprotein" evidence="1">
    <location>
        <begin position="22"/>
        <end position="103"/>
    </location>
</feature>
<evidence type="ECO:0000313" key="3">
    <source>
        <dbReference type="Proteomes" id="UP000319700"/>
    </source>
</evidence>
<reference evidence="2 3" key="1">
    <citation type="journal article" date="2019" name="Environ. Microbiol.">
        <title>Species interactions and distinct microbial communities in high Arctic permafrost affected cryosols are associated with the CH4 and CO2 gas fluxes.</title>
        <authorList>
            <person name="Altshuler I."/>
            <person name="Hamel J."/>
            <person name="Turney S."/>
            <person name="Magnuson E."/>
            <person name="Levesque R."/>
            <person name="Greer C."/>
            <person name="Whyte L.G."/>
        </authorList>
    </citation>
    <scope>NUCLEOTIDE SEQUENCE [LARGE SCALE GENOMIC DNA]</scope>
    <source>
        <strain evidence="2 3">42</strain>
    </source>
</reference>
<evidence type="ECO:0000256" key="1">
    <source>
        <dbReference type="SAM" id="SignalP"/>
    </source>
</evidence>
<feature type="signal peptide" evidence="1">
    <location>
        <begin position="1"/>
        <end position="21"/>
    </location>
</feature>
<dbReference type="Proteomes" id="UP000319700">
    <property type="component" value="Unassembled WGS sequence"/>
</dbReference>